<name>A0A1I1FJ70_NATHA</name>
<reference evidence="2" key="1">
    <citation type="submission" date="2016-10" db="EMBL/GenBank/DDBJ databases">
        <authorList>
            <person name="Varghese N."/>
            <person name="Submissions S."/>
        </authorList>
    </citation>
    <scope>NUCLEOTIDE SEQUENCE [LARGE SCALE GENOMIC DNA]</scope>
    <source>
        <strain evidence="2">DSM 13078</strain>
    </source>
</reference>
<accession>A0A1I1FJ70</accession>
<dbReference type="OrthoDB" id="190146at2157"/>
<evidence type="ECO:0000313" key="1">
    <source>
        <dbReference type="EMBL" id="SFB97728.1"/>
    </source>
</evidence>
<evidence type="ECO:0000313" key="2">
    <source>
        <dbReference type="Proteomes" id="UP000199161"/>
    </source>
</evidence>
<dbReference type="Proteomes" id="UP000199161">
    <property type="component" value="Unassembled WGS sequence"/>
</dbReference>
<dbReference type="EMBL" id="FOKW01000003">
    <property type="protein sequence ID" value="SFB97728.1"/>
    <property type="molecule type" value="Genomic_DNA"/>
</dbReference>
<keyword evidence="2" id="KW-1185">Reference proteome</keyword>
<organism evidence="1 2">
    <name type="scientific">Natronobacterium haloterrestre</name>
    <name type="common">Halobiforma haloterrestris</name>
    <dbReference type="NCBI Taxonomy" id="148448"/>
    <lineage>
        <taxon>Archaea</taxon>
        <taxon>Methanobacteriati</taxon>
        <taxon>Methanobacteriota</taxon>
        <taxon>Stenosarchaea group</taxon>
        <taxon>Halobacteria</taxon>
        <taxon>Halobacteriales</taxon>
        <taxon>Natrialbaceae</taxon>
        <taxon>Natronobacterium</taxon>
    </lineage>
</organism>
<dbReference type="RefSeq" id="WP_089786932.1">
    <property type="nucleotide sequence ID" value="NZ_FOKW01000003.1"/>
</dbReference>
<sequence length="99" mass="11008">MDCAFCTTPVEFSQAKMAYRILELEEPENKWWLCRDCAGIRSEGAKTKGTVGGPGDCIDCDDPAEYGIAIVKKTPRGDVVTDGTVFQTLCEEHFEERRA</sequence>
<gene>
    <name evidence="1" type="ORF">SAMN05444422_103318</name>
</gene>
<proteinExistence type="predicted"/>
<protein>
    <submittedName>
        <fullName evidence="1">Uncharacterized protein</fullName>
    </submittedName>
</protein>
<dbReference type="AlphaFoldDB" id="A0A1I1FJ70"/>